<dbReference type="SUPFAM" id="SSF56436">
    <property type="entry name" value="C-type lectin-like"/>
    <property type="match status" value="2"/>
</dbReference>
<dbReference type="SMART" id="SM00209">
    <property type="entry name" value="TSP1"/>
    <property type="match status" value="3"/>
</dbReference>
<dbReference type="SUPFAM" id="SSF49899">
    <property type="entry name" value="Concanavalin A-like lectins/glucanases"/>
    <property type="match status" value="1"/>
</dbReference>
<dbReference type="InterPro" id="IPR001304">
    <property type="entry name" value="C-type_lectin-like"/>
</dbReference>
<dbReference type="Pfam" id="PF00090">
    <property type="entry name" value="TSP_1"/>
    <property type="match status" value="3"/>
</dbReference>
<reference evidence="4" key="1">
    <citation type="submission" date="2025-08" db="UniProtKB">
        <authorList>
            <consortium name="RefSeq"/>
        </authorList>
    </citation>
    <scope>IDENTIFICATION</scope>
</reference>
<evidence type="ECO:0000313" key="3">
    <source>
        <dbReference type="Proteomes" id="UP001652625"/>
    </source>
</evidence>
<dbReference type="Gene3D" id="3.10.100.10">
    <property type="entry name" value="Mannose-Binding Protein A, subunit A"/>
    <property type="match status" value="2"/>
</dbReference>
<dbReference type="Proteomes" id="UP001652625">
    <property type="component" value="Chromosome 05"/>
</dbReference>
<dbReference type="RefSeq" id="XP_065653612.1">
    <property type="nucleotide sequence ID" value="XM_065797540.1"/>
</dbReference>
<proteinExistence type="predicted"/>
<dbReference type="InterPro" id="IPR036383">
    <property type="entry name" value="TSP1_rpt_sf"/>
</dbReference>
<dbReference type="InterPro" id="IPR050111">
    <property type="entry name" value="C-type_lectin/snaclec_domain"/>
</dbReference>
<evidence type="ECO:0000259" key="2">
    <source>
        <dbReference type="PROSITE" id="PS50041"/>
    </source>
</evidence>
<protein>
    <submittedName>
        <fullName evidence="4">Uncharacterized protein LOC136080636</fullName>
    </submittedName>
</protein>
<feature type="chain" id="PRO_5046732037" evidence="1">
    <location>
        <begin position="19"/>
        <end position="1025"/>
    </location>
</feature>
<dbReference type="InterPro" id="IPR036195">
    <property type="entry name" value="AbfB_ABD_sf"/>
</dbReference>
<feature type="signal peptide" evidence="1">
    <location>
        <begin position="1"/>
        <end position="18"/>
    </location>
</feature>
<dbReference type="SUPFAM" id="SSF82895">
    <property type="entry name" value="TSP-1 type 1 repeat"/>
    <property type="match status" value="3"/>
</dbReference>
<dbReference type="SUPFAM" id="SSF110221">
    <property type="entry name" value="AbfB domain"/>
    <property type="match status" value="1"/>
</dbReference>
<dbReference type="PROSITE" id="PS50041">
    <property type="entry name" value="C_TYPE_LECTIN_2"/>
    <property type="match status" value="2"/>
</dbReference>
<feature type="domain" description="C-type lectin" evidence="2">
    <location>
        <begin position="173"/>
        <end position="292"/>
    </location>
</feature>
<dbReference type="InterPro" id="IPR007934">
    <property type="entry name" value="AbfB_ABD"/>
</dbReference>
<dbReference type="CDD" id="cd00037">
    <property type="entry name" value="CLECT"/>
    <property type="match status" value="2"/>
</dbReference>
<evidence type="ECO:0000256" key="1">
    <source>
        <dbReference type="SAM" id="SignalP"/>
    </source>
</evidence>
<feature type="domain" description="C-type lectin" evidence="2">
    <location>
        <begin position="309"/>
        <end position="434"/>
    </location>
</feature>
<organism evidence="3 4">
    <name type="scientific">Hydra vulgaris</name>
    <name type="common">Hydra</name>
    <name type="synonym">Hydra attenuata</name>
    <dbReference type="NCBI Taxonomy" id="6087"/>
    <lineage>
        <taxon>Eukaryota</taxon>
        <taxon>Metazoa</taxon>
        <taxon>Cnidaria</taxon>
        <taxon>Hydrozoa</taxon>
        <taxon>Hydroidolina</taxon>
        <taxon>Anthoathecata</taxon>
        <taxon>Aplanulata</taxon>
        <taxon>Hydridae</taxon>
        <taxon>Hydra</taxon>
    </lineage>
</organism>
<dbReference type="Pfam" id="PF05270">
    <property type="entry name" value="AbfB"/>
    <property type="match status" value="1"/>
</dbReference>
<accession>A0ABM4BWQ7</accession>
<keyword evidence="1" id="KW-0732">Signal</keyword>
<keyword evidence="3" id="KW-1185">Reference proteome</keyword>
<sequence length="1025" mass="116866">MQFYNVFIILISVQLIWTQESFIVLNKTYLFETKFKNSFEDNCSMYSLIDKGPIYDFPIFLKVVKGLNGHESTVSFQSPIYGTFLRHKNFTIYMEYESSGTFTDDVSFILQINKYYNKFTIIQPYNFPSNFIISCGNRLYIVNESMTEDFKNRASFIISENYNSNCSVGWIQKGTYCYLFYQASETVEGKNWYNSYLSCQNYGGDLLSIADEVENAFIIEQLKKDESKHYWIGLNISSLSYFAWSDDAISQFTSWRQDEPNNAYNKNEACVEATFDGWNDETCENAFRYICKYGTGVSNDSCIYGGLQNGSHCYIFFNNDTKNWYNSLISCRRFGDLLSVTDQVENSFIVEQILLIKRTDLANNVTDIMHYWIGLNNYPMKRNFTWSDNTTLLFTNWSSNEPNNANNNNENCVEATYTGWNDNICQKVQSFICKAKAVNWSEWSEWLTSNESCIKTKTLICNSNQWLSSNGLNVMVSSDILFKEVNELVIEKEFLLVKNTLITTLSSLENAYSVSFMIKPKSYSAVWANVIHLTIDEDKNDFGRRIPGVWFAPDRLGALVIISAVNNDSNYYFYTEILPLNEWSTINISQNMCNGVYMFTCYINGKLIHNVENKSPKSFKNVKVYVADPWYNAQDGSIKEIRIKNGVNTTSPFSLSTVTSITLHENEIATLVPSLNLLSSVVFTPLYSPTKDFNSIIAEMSRMYFEFFTTTPVSFSTVTAVTSLEFNLSTLEPSPILINSSIFTPLFRSPILEEFSTRTPYLPATKTTATTPDYFPDSKPSLNLLNSVIFTASTTGYYSSSIFKEWTDWNEWSECSKSCGKGYKTSRTLNLTLNMAALIEPCMVTNCPVHGGWGEWIRSTCSKTCNGGIVKIYRTCDSPIPAYYGQNCLGISSYTEDCSDDIICPVNGNWSEWSQWSICTQPCGGGVTTRYRVCSNPTPKYGGMLCYGDNTRAEACPLKGCKTVNLNMLVSFVDEVFDESYLYLNLRPSLDLKEKIRSSIANLYNTFKTNATFSIVIHSIKNDEL</sequence>
<dbReference type="Gene3D" id="2.20.100.10">
    <property type="entry name" value="Thrombospondin type-1 (TSP1) repeat"/>
    <property type="match status" value="3"/>
</dbReference>
<dbReference type="InterPro" id="IPR016186">
    <property type="entry name" value="C-type_lectin-like/link_sf"/>
</dbReference>
<dbReference type="PANTHER" id="PTHR22803">
    <property type="entry name" value="MANNOSE, PHOSPHOLIPASE, LECTIN RECEPTOR RELATED"/>
    <property type="match status" value="1"/>
</dbReference>
<evidence type="ECO:0000313" key="4">
    <source>
        <dbReference type="RefSeq" id="XP_065653612.1"/>
    </source>
</evidence>
<dbReference type="InterPro" id="IPR000884">
    <property type="entry name" value="TSP1_rpt"/>
</dbReference>
<dbReference type="PROSITE" id="PS50092">
    <property type="entry name" value="TSP1"/>
    <property type="match status" value="3"/>
</dbReference>
<gene>
    <name evidence="4" type="primary">LOC136080636</name>
</gene>
<dbReference type="Gene3D" id="2.80.10.50">
    <property type="match status" value="1"/>
</dbReference>
<name>A0ABM4BWQ7_HYDVU</name>
<dbReference type="GeneID" id="136080636"/>
<dbReference type="InterPro" id="IPR016187">
    <property type="entry name" value="CTDL_fold"/>
</dbReference>
<dbReference type="Pfam" id="PF00059">
    <property type="entry name" value="Lectin_C"/>
    <property type="match status" value="2"/>
</dbReference>
<dbReference type="SMART" id="SM00034">
    <property type="entry name" value="CLECT"/>
    <property type="match status" value="2"/>
</dbReference>
<dbReference type="InterPro" id="IPR013320">
    <property type="entry name" value="ConA-like_dom_sf"/>
</dbReference>